<dbReference type="InterPro" id="IPR040761">
    <property type="entry name" value="Tli4_N"/>
</dbReference>
<dbReference type="EMBL" id="CP119083">
    <property type="protein sequence ID" value="WEF32091.1"/>
    <property type="molecule type" value="Genomic_DNA"/>
</dbReference>
<evidence type="ECO:0000259" key="2">
    <source>
        <dbReference type="Pfam" id="PF18426"/>
    </source>
</evidence>
<feature type="domain" description="Tle cognate immunity protein 4 C-terminal" evidence="2">
    <location>
        <begin position="184"/>
        <end position="355"/>
    </location>
</feature>
<proteinExistence type="predicted"/>
<organism evidence="4 5">
    <name type="scientific">Pseudoduganella chitinolytica</name>
    <dbReference type="NCBI Taxonomy" id="34070"/>
    <lineage>
        <taxon>Bacteria</taxon>
        <taxon>Pseudomonadati</taxon>
        <taxon>Pseudomonadota</taxon>
        <taxon>Betaproteobacteria</taxon>
        <taxon>Burkholderiales</taxon>
        <taxon>Oxalobacteraceae</taxon>
        <taxon>Telluria group</taxon>
        <taxon>Pseudoduganella</taxon>
    </lineage>
</organism>
<evidence type="ECO:0000256" key="1">
    <source>
        <dbReference type="SAM" id="MobiDB-lite"/>
    </source>
</evidence>
<name>A0ABY8BAS0_9BURK</name>
<reference evidence="4 5" key="1">
    <citation type="submission" date="2023-02" db="EMBL/GenBank/DDBJ databases">
        <title>Gemone sequence of Telluria chitinolytica ACM 3522T.</title>
        <authorList>
            <person name="Frediansyah A."/>
            <person name="Miess H."/>
            <person name="Gross H."/>
        </authorList>
    </citation>
    <scope>NUCLEOTIDE SEQUENCE [LARGE SCALE GENOMIC DNA]</scope>
    <source>
        <strain evidence="4 5">ACM 3522</strain>
    </source>
</reference>
<dbReference type="RefSeq" id="WP_277414852.1">
    <property type="nucleotide sequence ID" value="NZ_CP119083.1"/>
</dbReference>
<evidence type="ECO:0000259" key="3">
    <source>
        <dbReference type="Pfam" id="PF18443"/>
    </source>
</evidence>
<feature type="region of interest" description="Disordered" evidence="1">
    <location>
        <begin position="360"/>
        <end position="379"/>
    </location>
</feature>
<dbReference type="PROSITE" id="PS51257">
    <property type="entry name" value="PROKAR_LIPOPROTEIN"/>
    <property type="match status" value="1"/>
</dbReference>
<protein>
    <submittedName>
        <fullName evidence="4">T6SS immunity protein Tli4 family protein</fullName>
    </submittedName>
</protein>
<evidence type="ECO:0000313" key="5">
    <source>
        <dbReference type="Proteomes" id="UP001216510"/>
    </source>
</evidence>
<sequence length="379" mass="41773">MISHFRTAARIAAAVMFVVSSGACDSRSSTFNSQPGSIPLSPKLQKLFAKTKPVCFGRYLLQVPVEAELIWGPASVPSQIVDVKGDFDDLKSMVAKDIARLESARENFELVFNGPGPVPSSWQIRYYEDHVAKKLDSLMFVTYVNKDGRVFILRGAAEKKGEVSVVANEEAVRAASIRPRNPEEVPTEPGFCLDHAFIAESTYRSQEMINVGIFMPSLPDVTFSISSNKDAYADYPKDEFERKKKEELSLLARIRAAQKEQGMAYPQRTVLREGKRSVMHWDGEESLIKRPDGVHDFEWGYIGKPLDVAYPSEVIVNMYSKVEHDQVGAAKVVSVSDDEALAVWDKLLAGLQFRVKVPGAPPGSYPATPAPEAGGAASQ</sequence>
<evidence type="ECO:0000313" key="4">
    <source>
        <dbReference type="EMBL" id="WEF32091.1"/>
    </source>
</evidence>
<dbReference type="Pfam" id="PF18426">
    <property type="entry name" value="Tli4_C"/>
    <property type="match status" value="1"/>
</dbReference>
<dbReference type="Pfam" id="PF18443">
    <property type="entry name" value="Tli4_N"/>
    <property type="match status" value="1"/>
</dbReference>
<dbReference type="InterPro" id="IPR041290">
    <property type="entry name" value="Tli4_C"/>
</dbReference>
<feature type="domain" description="Tle cognate immunity protein 4 N-terminal" evidence="3">
    <location>
        <begin position="52"/>
        <end position="159"/>
    </location>
</feature>
<feature type="compositionally biased region" description="Low complexity" evidence="1">
    <location>
        <begin position="366"/>
        <end position="379"/>
    </location>
</feature>
<dbReference type="Proteomes" id="UP001216510">
    <property type="component" value="Chromosome"/>
</dbReference>
<gene>
    <name evidence="4" type="ORF">PX653_22115</name>
</gene>
<accession>A0ABY8BAS0</accession>
<keyword evidence="5" id="KW-1185">Reference proteome</keyword>